<dbReference type="AlphaFoldDB" id="A0AAV7W4C6"/>
<protein>
    <submittedName>
        <fullName evidence="2">Uncharacterized protein</fullName>
    </submittedName>
</protein>
<evidence type="ECO:0000313" key="3">
    <source>
        <dbReference type="Proteomes" id="UP001066276"/>
    </source>
</evidence>
<keyword evidence="3" id="KW-1185">Reference proteome</keyword>
<gene>
    <name evidence="2" type="ORF">NDU88_002849</name>
</gene>
<dbReference type="Proteomes" id="UP001066276">
    <property type="component" value="Chromosome 1_2"/>
</dbReference>
<evidence type="ECO:0000256" key="1">
    <source>
        <dbReference type="SAM" id="MobiDB-lite"/>
    </source>
</evidence>
<proteinExistence type="predicted"/>
<feature type="compositionally biased region" description="Basic and acidic residues" evidence="1">
    <location>
        <begin position="64"/>
        <end position="73"/>
    </location>
</feature>
<feature type="region of interest" description="Disordered" evidence="1">
    <location>
        <begin position="1"/>
        <end position="73"/>
    </location>
</feature>
<sequence length="73" mass="7625">MDAIPDPDVLRSGTNQGEFPGEEGQKKALRTTTELGSAEKKAEHGERETTGVTVATGRGTAAAKEGEKTRDPG</sequence>
<organism evidence="2 3">
    <name type="scientific">Pleurodeles waltl</name>
    <name type="common">Iberian ribbed newt</name>
    <dbReference type="NCBI Taxonomy" id="8319"/>
    <lineage>
        <taxon>Eukaryota</taxon>
        <taxon>Metazoa</taxon>
        <taxon>Chordata</taxon>
        <taxon>Craniata</taxon>
        <taxon>Vertebrata</taxon>
        <taxon>Euteleostomi</taxon>
        <taxon>Amphibia</taxon>
        <taxon>Batrachia</taxon>
        <taxon>Caudata</taxon>
        <taxon>Salamandroidea</taxon>
        <taxon>Salamandridae</taxon>
        <taxon>Pleurodelinae</taxon>
        <taxon>Pleurodeles</taxon>
    </lineage>
</organism>
<name>A0AAV7W4C6_PLEWA</name>
<reference evidence="2" key="1">
    <citation type="journal article" date="2022" name="bioRxiv">
        <title>Sequencing and chromosome-scale assembly of the giantPleurodeles waltlgenome.</title>
        <authorList>
            <person name="Brown T."/>
            <person name="Elewa A."/>
            <person name="Iarovenko S."/>
            <person name="Subramanian E."/>
            <person name="Araus A.J."/>
            <person name="Petzold A."/>
            <person name="Susuki M."/>
            <person name="Suzuki K.-i.T."/>
            <person name="Hayashi T."/>
            <person name="Toyoda A."/>
            <person name="Oliveira C."/>
            <person name="Osipova E."/>
            <person name="Leigh N.D."/>
            <person name="Simon A."/>
            <person name="Yun M.H."/>
        </authorList>
    </citation>
    <scope>NUCLEOTIDE SEQUENCE</scope>
    <source>
        <strain evidence="2">20211129_DDA</strain>
        <tissue evidence="2">Liver</tissue>
    </source>
</reference>
<feature type="compositionally biased region" description="Low complexity" evidence="1">
    <location>
        <begin position="50"/>
        <end position="63"/>
    </location>
</feature>
<comment type="caution">
    <text evidence="2">The sequence shown here is derived from an EMBL/GenBank/DDBJ whole genome shotgun (WGS) entry which is preliminary data.</text>
</comment>
<evidence type="ECO:0000313" key="2">
    <source>
        <dbReference type="EMBL" id="KAJ1207458.1"/>
    </source>
</evidence>
<feature type="compositionally biased region" description="Basic and acidic residues" evidence="1">
    <location>
        <begin position="37"/>
        <end position="49"/>
    </location>
</feature>
<accession>A0AAV7W4C6</accession>
<dbReference type="EMBL" id="JANPWB010000002">
    <property type="protein sequence ID" value="KAJ1207458.1"/>
    <property type="molecule type" value="Genomic_DNA"/>
</dbReference>